<evidence type="ECO:0000313" key="2">
    <source>
        <dbReference type="Proteomes" id="UP000232003"/>
    </source>
</evidence>
<sequence length="45" mass="5230">MSKSNGILRKQKLLLLAENTEMSKSNGILRKQKLLLRKHLSILRK</sequence>
<keyword evidence="2" id="KW-1185">Reference proteome</keyword>
<name>A0A2K8T4J8_9NOSO</name>
<evidence type="ECO:0000313" key="1">
    <source>
        <dbReference type="EMBL" id="AUB42589.1"/>
    </source>
</evidence>
<gene>
    <name evidence="1" type="ORF">COO91_08731</name>
</gene>
<dbReference type="Proteomes" id="UP000232003">
    <property type="component" value="Chromosome"/>
</dbReference>
<accession>A0A2K8T4J8</accession>
<reference evidence="1 2" key="1">
    <citation type="submission" date="2017-11" db="EMBL/GenBank/DDBJ databases">
        <title>Complete genome of a free-living desiccation-tolerant cyanobacterium and its photosynthetic adaptation to extreme terrestrial habitat.</title>
        <authorList>
            <person name="Shang J."/>
        </authorList>
    </citation>
    <scope>NUCLEOTIDE SEQUENCE [LARGE SCALE GENOMIC DNA]</scope>
    <source>
        <strain evidence="1 2">CCNUN1</strain>
    </source>
</reference>
<dbReference type="AlphaFoldDB" id="A0A2K8T4J8"/>
<dbReference type="KEGG" id="nfl:COO91_08731"/>
<protein>
    <submittedName>
        <fullName evidence="1">Uncharacterized protein</fullName>
    </submittedName>
</protein>
<proteinExistence type="predicted"/>
<organism evidence="1 2">
    <name type="scientific">Nostoc flagelliforme CCNUN1</name>
    <dbReference type="NCBI Taxonomy" id="2038116"/>
    <lineage>
        <taxon>Bacteria</taxon>
        <taxon>Bacillati</taxon>
        <taxon>Cyanobacteriota</taxon>
        <taxon>Cyanophyceae</taxon>
        <taxon>Nostocales</taxon>
        <taxon>Nostocaceae</taxon>
        <taxon>Nostoc</taxon>
    </lineage>
</organism>
<dbReference type="EMBL" id="CP024785">
    <property type="protein sequence ID" value="AUB42589.1"/>
    <property type="molecule type" value="Genomic_DNA"/>
</dbReference>